<dbReference type="InterPro" id="IPR036188">
    <property type="entry name" value="FAD/NAD-bd_sf"/>
</dbReference>
<evidence type="ECO:0000313" key="2">
    <source>
        <dbReference type="EMBL" id="ABL77524.1"/>
    </source>
</evidence>
<gene>
    <name evidence="2" type="ordered locus">Tpen_0114</name>
</gene>
<dbReference type="HOGENOM" id="CLU_024648_0_0_2"/>
<dbReference type="Pfam" id="PF01494">
    <property type="entry name" value="FAD_binding_3"/>
    <property type="match status" value="1"/>
</dbReference>
<dbReference type="InterPro" id="IPR002938">
    <property type="entry name" value="FAD-bd"/>
</dbReference>
<dbReference type="Proteomes" id="UP000000641">
    <property type="component" value="Chromosome"/>
</dbReference>
<protein>
    <submittedName>
        <fullName evidence="2">FAD dependent oxidoreductase</fullName>
    </submittedName>
</protein>
<proteinExistence type="predicted"/>
<dbReference type="AlphaFoldDB" id="A1RWE4"/>
<dbReference type="STRING" id="368408.Tpen_0114"/>
<dbReference type="InterPro" id="IPR050407">
    <property type="entry name" value="Geranylgeranyl_reductase"/>
</dbReference>
<organism evidence="2 3">
    <name type="scientific">Thermofilum pendens (strain DSM 2475 / Hrk 5)</name>
    <dbReference type="NCBI Taxonomy" id="368408"/>
    <lineage>
        <taxon>Archaea</taxon>
        <taxon>Thermoproteota</taxon>
        <taxon>Thermoprotei</taxon>
        <taxon>Thermofilales</taxon>
        <taxon>Thermofilaceae</taxon>
        <taxon>Thermofilum</taxon>
    </lineage>
</organism>
<dbReference type="PANTHER" id="PTHR42685">
    <property type="entry name" value="GERANYLGERANYL DIPHOSPHATE REDUCTASE"/>
    <property type="match status" value="1"/>
</dbReference>
<keyword evidence="3" id="KW-1185">Reference proteome</keyword>
<dbReference type="eggNOG" id="arCOG00570">
    <property type="taxonomic scope" value="Archaea"/>
</dbReference>
<name>A1RWE4_THEPD</name>
<dbReference type="GeneID" id="4600646"/>
<reference evidence="3" key="1">
    <citation type="journal article" date="2008" name="J. Bacteriol.">
        <title>Genome sequence of Thermofilum pendens reveals an exceptional loss of biosynthetic pathways without genome reduction.</title>
        <authorList>
            <person name="Anderson I."/>
            <person name="Rodriguez J."/>
            <person name="Susanti D."/>
            <person name="Porat I."/>
            <person name="Reich C."/>
            <person name="Ulrich L.E."/>
            <person name="Elkins J.G."/>
            <person name="Mavromatis K."/>
            <person name="Lykidis A."/>
            <person name="Kim E."/>
            <person name="Thompson L.S."/>
            <person name="Nolan M."/>
            <person name="Land M."/>
            <person name="Copeland A."/>
            <person name="Lapidus A."/>
            <person name="Lucas S."/>
            <person name="Detter C."/>
            <person name="Zhulin I.B."/>
            <person name="Olsen G.J."/>
            <person name="Whitman W."/>
            <person name="Mukhopadhyay B."/>
            <person name="Bristow J."/>
            <person name="Kyrpides N."/>
        </authorList>
    </citation>
    <scope>NUCLEOTIDE SEQUENCE [LARGE SCALE GENOMIC DNA]</scope>
    <source>
        <strain evidence="3">DSM 2475 / Hrk 5</strain>
    </source>
</reference>
<dbReference type="SUPFAM" id="SSF51905">
    <property type="entry name" value="FAD/NAD(P)-binding domain"/>
    <property type="match status" value="1"/>
</dbReference>
<dbReference type="RefSeq" id="WP_011751789.1">
    <property type="nucleotide sequence ID" value="NC_008698.1"/>
</dbReference>
<dbReference type="PANTHER" id="PTHR42685:SF21">
    <property type="entry name" value="DEHYDROGENASE (FLAVOPROTEIN)-LIKE PROTEIN"/>
    <property type="match status" value="1"/>
</dbReference>
<dbReference type="GO" id="GO:0071949">
    <property type="term" value="F:FAD binding"/>
    <property type="evidence" value="ECO:0007669"/>
    <property type="project" value="InterPro"/>
</dbReference>
<feature type="domain" description="FAD-binding" evidence="1">
    <location>
        <begin position="138"/>
        <end position="300"/>
    </location>
</feature>
<dbReference type="OrthoDB" id="6062at2157"/>
<sequence>MGLIEGRYEAVVIGLGPAGAAALKRLQELGIKAVGIERKKAPEEPAVCGEFLPEPSAIEFISRFPSVRKAYEYIGLARRTNAIRRIILSFAGGKTYNLEIPGFTVSRKEMVSKLIEGSDYVTGSDVVGIRRVGDAYLVKTRRGKEFSASYVIAADGFPSATRRLLGLPAGLQPEDYAVGVNLKMETPSMPRDTIFMYASSFTQGGYAWIIPVGDGLSNVGIGLRFNYVKKGANPLKALTSFVELERRGFLDSSRQLEEPRSRMIPVSGFYSEPSTGKVLFAGDSLGAVNPINGGGIFTAMALGILAAESVWLGNPGIYDERSWREIGQVLSIGRAYRVLVDFLYEHFDHVAVLTALFPRFLLEKILKGEKTPIKGILEIGIGRKTSYRPPRGQASRKPP</sequence>
<dbReference type="EMBL" id="CP000505">
    <property type="protein sequence ID" value="ABL77524.1"/>
    <property type="molecule type" value="Genomic_DNA"/>
</dbReference>
<evidence type="ECO:0000259" key="1">
    <source>
        <dbReference type="Pfam" id="PF01494"/>
    </source>
</evidence>
<dbReference type="PRINTS" id="PR00420">
    <property type="entry name" value="RNGMNOXGNASE"/>
</dbReference>
<dbReference type="Gene3D" id="3.50.50.60">
    <property type="entry name" value="FAD/NAD(P)-binding domain"/>
    <property type="match status" value="1"/>
</dbReference>
<dbReference type="KEGG" id="tpe:Tpen_0114"/>
<evidence type="ECO:0000313" key="3">
    <source>
        <dbReference type="Proteomes" id="UP000000641"/>
    </source>
</evidence>
<accession>A1RWE4</accession>
<dbReference type="EnsemblBacteria" id="ABL77524">
    <property type="protein sequence ID" value="ABL77524"/>
    <property type="gene ID" value="Tpen_0114"/>
</dbReference>